<sequence>MRQESRGRRRMLPVLLVASAWPAIPASAQQGAAAVSVVNRTGEEIGALYATPPSVRDWGFDRLGASGIPAGATRTVRLPADGNCTYDVRVVLRSGALAERRGLDLCASRSVTFGPGDAVETPAPGPAPGGAVPAAPALTLVNRSGMAISEVYVSPTGVASWGYDLLGPYVLAPGQSVPVRMAPGPCLFDLRVVYANRAVQERRQIDACRQGVEQSFP</sequence>
<feature type="signal peptide" evidence="1">
    <location>
        <begin position="1"/>
        <end position="28"/>
    </location>
</feature>
<protein>
    <recommendedName>
        <fullName evidence="4">P pilus assembly chaperone PapD</fullName>
    </recommendedName>
</protein>
<evidence type="ECO:0008006" key="4">
    <source>
        <dbReference type="Google" id="ProtNLM"/>
    </source>
</evidence>
<dbReference type="RefSeq" id="WP_248669180.1">
    <property type="nucleotide sequence ID" value="NZ_JALPRX010000105.1"/>
</dbReference>
<dbReference type="EMBL" id="JALPRX010000105">
    <property type="protein sequence ID" value="MCK8787126.1"/>
    <property type="molecule type" value="Genomic_DNA"/>
</dbReference>
<feature type="chain" id="PRO_5040741896" description="P pilus assembly chaperone PapD" evidence="1">
    <location>
        <begin position="29"/>
        <end position="217"/>
    </location>
</feature>
<proteinExistence type="predicted"/>
<gene>
    <name evidence="2" type="ORF">M0638_22385</name>
</gene>
<dbReference type="AlphaFoldDB" id="A0A9X1YJ74"/>
<evidence type="ECO:0000256" key="1">
    <source>
        <dbReference type="SAM" id="SignalP"/>
    </source>
</evidence>
<comment type="caution">
    <text evidence="2">The sequence shown here is derived from an EMBL/GenBank/DDBJ whole genome shotgun (WGS) entry which is preliminary data.</text>
</comment>
<reference evidence="2" key="1">
    <citation type="submission" date="2022-04" db="EMBL/GenBank/DDBJ databases">
        <title>Roseomonas acroporae sp. nov., isolated from coral Acropora digitifera.</title>
        <authorList>
            <person name="Sun H."/>
        </authorList>
    </citation>
    <scope>NUCLEOTIDE SEQUENCE</scope>
    <source>
        <strain evidence="2">NAR14</strain>
    </source>
</reference>
<evidence type="ECO:0000313" key="2">
    <source>
        <dbReference type="EMBL" id="MCK8787126.1"/>
    </source>
</evidence>
<keyword evidence="1" id="KW-0732">Signal</keyword>
<accession>A0A9X1YJ74</accession>
<evidence type="ECO:0000313" key="3">
    <source>
        <dbReference type="Proteomes" id="UP001139516"/>
    </source>
</evidence>
<organism evidence="2 3">
    <name type="scientific">Roseomonas acroporae</name>
    <dbReference type="NCBI Taxonomy" id="2937791"/>
    <lineage>
        <taxon>Bacteria</taxon>
        <taxon>Pseudomonadati</taxon>
        <taxon>Pseudomonadota</taxon>
        <taxon>Alphaproteobacteria</taxon>
        <taxon>Acetobacterales</taxon>
        <taxon>Roseomonadaceae</taxon>
        <taxon>Roseomonas</taxon>
    </lineage>
</organism>
<dbReference type="Proteomes" id="UP001139516">
    <property type="component" value="Unassembled WGS sequence"/>
</dbReference>
<keyword evidence="3" id="KW-1185">Reference proteome</keyword>
<name>A0A9X1YJ74_9PROT</name>